<dbReference type="SMART" id="SM00487">
    <property type="entry name" value="DEXDc"/>
    <property type="match status" value="1"/>
</dbReference>
<dbReference type="PANTHER" id="PTHR47959">
    <property type="entry name" value="ATP-DEPENDENT RNA HELICASE RHLE-RELATED"/>
    <property type="match status" value="1"/>
</dbReference>
<evidence type="ECO:0000256" key="2">
    <source>
        <dbReference type="ARBA" id="ARBA00022490"/>
    </source>
</evidence>
<dbReference type="PROSITE" id="PS51194">
    <property type="entry name" value="HELICASE_CTER"/>
    <property type="match status" value="1"/>
</dbReference>
<dbReference type="EMBL" id="CP001281">
    <property type="protein sequence ID" value="ACK54401.1"/>
    <property type="molecule type" value="Genomic_DNA"/>
</dbReference>
<dbReference type="InterPro" id="IPR014001">
    <property type="entry name" value="Helicase_ATP-bd"/>
</dbReference>
<feature type="short sequence motif" description="Q motif" evidence="10">
    <location>
        <begin position="1"/>
        <end position="29"/>
    </location>
</feature>
<dbReference type="FunFam" id="3.40.50.300:FF:000108">
    <property type="entry name" value="ATP-dependent RNA helicase RhlE"/>
    <property type="match status" value="1"/>
</dbReference>
<dbReference type="PROSITE" id="PS00039">
    <property type="entry name" value="DEAD_ATP_HELICASE"/>
    <property type="match status" value="1"/>
</dbReference>
<name>C4ZJL9_THASP</name>
<evidence type="ECO:0000256" key="12">
    <source>
        <dbReference type="SAM" id="MobiDB-lite"/>
    </source>
</evidence>
<keyword evidence="4 11" id="KW-0378">Hydrolase</keyword>
<evidence type="ECO:0000259" key="14">
    <source>
        <dbReference type="PROSITE" id="PS51194"/>
    </source>
</evidence>
<feature type="domain" description="Helicase C-terminal" evidence="14">
    <location>
        <begin position="236"/>
        <end position="383"/>
    </location>
</feature>
<dbReference type="eggNOG" id="COG0513">
    <property type="taxonomic scope" value="Bacteria"/>
</dbReference>
<accession>C4ZJL9</accession>
<dbReference type="InterPro" id="IPR044742">
    <property type="entry name" value="DEAD/DEAH_RhlB"/>
</dbReference>
<dbReference type="HOGENOM" id="CLU_003041_28_1_4"/>
<dbReference type="InterPro" id="IPR001650">
    <property type="entry name" value="Helicase_C-like"/>
</dbReference>
<evidence type="ECO:0000256" key="1">
    <source>
        <dbReference type="ARBA" id="ARBA00012552"/>
    </source>
</evidence>
<keyword evidence="17" id="KW-1185">Reference proteome</keyword>
<dbReference type="SMART" id="SM00490">
    <property type="entry name" value="HELICc"/>
    <property type="match status" value="1"/>
</dbReference>
<evidence type="ECO:0000256" key="11">
    <source>
        <dbReference type="RuleBase" id="RU000492"/>
    </source>
</evidence>
<dbReference type="GO" id="GO:0005829">
    <property type="term" value="C:cytosol"/>
    <property type="evidence" value="ECO:0007669"/>
    <property type="project" value="TreeGrafter"/>
</dbReference>
<dbReference type="Proteomes" id="UP000002186">
    <property type="component" value="Chromosome"/>
</dbReference>
<dbReference type="InterPro" id="IPR027417">
    <property type="entry name" value="P-loop_NTPase"/>
</dbReference>
<dbReference type="PROSITE" id="PS51192">
    <property type="entry name" value="HELICASE_ATP_BIND_1"/>
    <property type="match status" value="1"/>
</dbReference>
<evidence type="ECO:0000256" key="8">
    <source>
        <dbReference type="ARBA" id="ARBA00047984"/>
    </source>
</evidence>
<dbReference type="RefSeq" id="WP_012585130.1">
    <property type="nucleotide sequence ID" value="NC_011662.2"/>
</dbReference>
<dbReference type="PANTHER" id="PTHR47959:SF13">
    <property type="entry name" value="ATP-DEPENDENT RNA HELICASE RHLE"/>
    <property type="match status" value="1"/>
</dbReference>
<dbReference type="GO" id="GO:0016787">
    <property type="term" value="F:hydrolase activity"/>
    <property type="evidence" value="ECO:0007669"/>
    <property type="project" value="UniProtKB-KW"/>
</dbReference>
<feature type="region of interest" description="Disordered" evidence="12">
    <location>
        <begin position="373"/>
        <end position="545"/>
    </location>
</feature>
<keyword evidence="2" id="KW-0963">Cytoplasm</keyword>
<dbReference type="InterPro" id="IPR014014">
    <property type="entry name" value="RNA_helicase_DEAD_Q_motif"/>
</dbReference>
<evidence type="ECO:0000256" key="6">
    <source>
        <dbReference type="ARBA" id="ARBA00022840"/>
    </source>
</evidence>
<gene>
    <name evidence="16" type="ordered locus">Tmz1t_1646</name>
</gene>
<proteinExistence type="inferred from homology"/>
<dbReference type="PROSITE" id="PS51195">
    <property type="entry name" value="Q_MOTIF"/>
    <property type="match status" value="1"/>
</dbReference>
<keyword evidence="6 11" id="KW-0067">ATP-binding</keyword>
<comment type="similarity">
    <text evidence="7 11">Belongs to the DEAD box helicase family.</text>
</comment>
<feature type="domain" description="Helicase ATP-binding" evidence="13">
    <location>
        <begin position="32"/>
        <end position="210"/>
    </location>
</feature>
<dbReference type="GO" id="GO:0005524">
    <property type="term" value="F:ATP binding"/>
    <property type="evidence" value="ECO:0007669"/>
    <property type="project" value="UniProtKB-KW"/>
</dbReference>
<dbReference type="SUPFAM" id="SSF52540">
    <property type="entry name" value="P-loop containing nucleoside triphosphate hydrolases"/>
    <property type="match status" value="1"/>
</dbReference>
<evidence type="ECO:0000256" key="9">
    <source>
        <dbReference type="ARBA" id="ARBA00074363"/>
    </source>
</evidence>
<dbReference type="InterPro" id="IPR011545">
    <property type="entry name" value="DEAD/DEAH_box_helicase_dom"/>
</dbReference>
<dbReference type="GO" id="GO:0042255">
    <property type="term" value="P:ribosome assembly"/>
    <property type="evidence" value="ECO:0007669"/>
    <property type="project" value="UniProtKB-ARBA"/>
</dbReference>
<dbReference type="InterPro" id="IPR050079">
    <property type="entry name" value="DEAD_box_RNA_helicase"/>
</dbReference>
<evidence type="ECO:0000259" key="13">
    <source>
        <dbReference type="PROSITE" id="PS51192"/>
    </source>
</evidence>
<protein>
    <recommendedName>
        <fullName evidence="9">DEAD-box ATP-dependent RNA helicase RhpA</fullName>
        <ecNumber evidence="1">3.6.4.13</ecNumber>
    </recommendedName>
</protein>
<evidence type="ECO:0000256" key="7">
    <source>
        <dbReference type="ARBA" id="ARBA00038437"/>
    </source>
</evidence>
<reference evidence="17" key="1">
    <citation type="submission" date="2009-05" db="EMBL/GenBank/DDBJ databases">
        <title>Complete sequence of chromosome of Thauera sp. MZ1T.</title>
        <authorList>
            <consortium name="US DOE Joint Genome Institute"/>
            <person name="Lucas S."/>
            <person name="Copeland A."/>
            <person name="Lapidus A."/>
            <person name="Glavina del Rio T."/>
            <person name="Dalin E."/>
            <person name="Tice H."/>
            <person name="Bruce D."/>
            <person name="Goodwin L."/>
            <person name="Pitluck S."/>
            <person name="Sims D."/>
            <person name="Brettin T."/>
            <person name="Detter J.C."/>
            <person name="Han C."/>
            <person name="Larimer F."/>
            <person name="Land M."/>
            <person name="Hauser L."/>
            <person name="Kyrpides N."/>
            <person name="Mikhailova N."/>
            <person name="Sayler G.S."/>
        </authorList>
    </citation>
    <scope>NUCLEOTIDE SEQUENCE [LARGE SCALE GENOMIC DNA]</scope>
    <source>
        <strain evidence="17">MZ1T</strain>
    </source>
</reference>
<dbReference type="CDD" id="cd00268">
    <property type="entry name" value="DEADc"/>
    <property type="match status" value="1"/>
</dbReference>
<dbReference type="KEGG" id="tmz:Tmz1t_1646"/>
<evidence type="ECO:0000256" key="5">
    <source>
        <dbReference type="ARBA" id="ARBA00022806"/>
    </source>
</evidence>
<keyword evidence="3 11" id="KW-0547">Nucleotide-binding</keyword>
<feature type="domain" description="DEAD-box RNA helicase Q" evidence="15">
    <location>
        <begin position="1"/>
        <end position="29"/>
    </location>
</feature>
<organism evidence="16 17">
    <name type="scientific">Thauera aminoaromatica</name>
    <dbReference type="NCBI Taxonomy" id="164330"/>
    <lineage>
        <taxon>Bacteria</taxon>
        <taxon>Pseudomonadati</taxon>
        <taxon>Pseudomonadota</taxon>
        <taxon>Betaproteobacteria</taxon>
        <taxon>Rhodocyclales</taxon>
        <taxon>Zoogloeaceae</taxon>
        <taxon>Thauera</taxon>
    </lineage>
</organism>
<dbReference type="GO" id="GO:0009266">
    <property type="term" value="P:response to temperature stimulus"/>
    <property type="evidence" value="ECO:0007669"/>
    <property type="project" value="UniProtKB-ARBA"/>
</dbReference>
<dbReference type="STRING" id="85643.Tmz1t_1646"/>
<reference evidence="16 17" key="2">
    <citation type="journal article" date="2012" name="Stand. Genomic Sci.">
        <title>Complete genome sequence of Thauera aminoaromatica strain MZ1T.</title>
        <authorList>
            <person name="Jiang K."/>
            <person name="Sanseverino J."/>
            <person name="Chauhan A."/>
            <person name="Lucas S."/>
            <person name="Copeland A."/>
            <person name="Lapidus A."/>
            <person name="Del Rio T.G."/>
            <person name="Dalin E."/>
            <person name="Tice H."/>
            <person name="Bruce D."/>
            <person name="Goodwin L."/>
            <person name="Pitluck S."/>
            <person name="Sims D."/>
            <person name="Brettin T."/>
            <person name="Detter J.C."/>
            <person name="Han C."/>
            <person name="Chang Y.J."/>
            <person name="Larimer F."/>
            <person name="Land M."/>
            <person name="Hauser L."/>
            <person name="Kyrpides N.C."/>
            <person name="Mikhailova N."/>
            <person name="Moser S."/>
            <person name="Jegier P."/>
            <person name="Close D."/>
            <person name="Debruyn J.M."/>
            <person name="Wang Y."/>
            <person name="Layton A.C."/>
            <person name="Allen M.S."/>
            <person name="Sayler G.S."/>
        </authorList>
    </citation>
    <scope>NUCLEOTIDE SEQUENCE [LARGE SCALE GENOMIC DNA]</scope>
    <source>
        <strain evidence="16 17">MZ1T</strain>
    </source>
</reference>
<keyword evidence="5 11" id="KW-0347">Helicase</keyword>
<dbReference type="CDD" id="cd18787">
    <property type="entry name" value="SF2_C_DEAD"/>
    <property type="match status" value="1"/>
</dbReference>
<evidence type="ECO:0000259" key="15">
    <source>
        <dbReference type="PROSITE" id="PS51195"/>
    </source>
</evidence>
<feature type="compositionally biased region" description="Basic and acidic residues" evidence="12">
    <location>
        <begin position="414"/>
        <end position="437"/>
    </location>
</feature>
<evidence type="ECO:0000313" key="16">
    <source>
        <dbReference type="EMBL" id="ACK54401.1"/>
    </source>
</evidence>
<dbReference type="InterPro" id="IPR000629">
    <property type="entry name" value="RNA-helicase_DEAD-box_CS"/>
</dbReference>
<sequence length="545" mass="59801">MSFADLGLIPELLQAVTDAGYTEPTPIQRQAIPIVIAGKDVMGGAQTGTGKTAGFTLPLLHRIARHANTSTSPARHQTRALILAPTRELAMQVFESVKTYSKHLPLRSVCVYGGVDIRPQQAELRRGIEIVIATPGRLLDHLEQKSINLSQVEVLVLDEADRMLDMGFIPDIKRILALLPKQRQSLLFSATFSDEIKRLADQMLKEPQLIEVARRNMVSETITHVVHPVSSGMKRNLLAHLLRHKPDTQALVFVDTKLMCGRLAHYLERSGISADAIHGDKGQQQRTDTLEAFKSGKLRVLVATDVAARGLDIDELPFVINFELPHTAEDYVHRIGRTGRAGHHGYAISLVSSEEKHWLSEIEKLIKLQIPQERVPGFDPDPDFHEAGSRGHRGRRPAAAAADTEAQAPAARSGGRERGVERSAEARREPAREREGLRAGPRRGRSSVAADGFDFSKPYEPLNPPRRGRRADSAHRGRCRQARPATSPPASDRGAARRPRAQIRGTPAPYSPHGGAQASAMLWSHSQAPPPGGARIELPCDPLLS</sequence>
<dbReference type="Pfam" id="PF00271">
    <property type="entry name" value="Helicase_C"/>
    <property type="match status" value="1"/>
</dbReference>
<dbReference type="GO" id="GO:0003676">
    <property type="term" value="F:nucleic acid binding"/>
    <property type="evidence" value="ECO:0007669"/>
    <property type="project" value="InterPro"/>
</dbReference>
<dbReference type="AlphaFoldDB" id="C4ZJL9"/>
<evidence type="ECO:0000256" key="3">
    <source>
        <dbReference type="ARBA" id="ARBA00022741"/>
    </source>
</evidence>
<comment type="catalytic activity">
    <reaction evidence="8">
        <text>ATP + H2O = ADP + phosphate + H(+)</text>
        <dbReference type="Rhea" id="RHEA:13065"/>
        <dbReference type="ChEBI" id="CHEBI:15377"/>
        <dbReference type="ChEBI" id="CHEBI:15378"/>
        <dbReference type="ChEBI" id="CHEBI:30616"/>
        <dbReference type="ChEBI" id="CHEBI:43474"/>
        <dbReference type="ChEBI" id="CHEBI:456216"/>
        <dbReference type="EC" id="3.6.4.13"/>
    </reaction>
</comment>
<evidence type="ECO:0000256" key="10">
    <source>
        <dbReference type="PROSITE-ProRule" id="PRU00552"/>
    </source>
</evidence>
<dbReference type="Pfam" id="PF00270">
    <property type="entry name" value="DEAD"/>
    <property type="match status" value="1"/>
</dbReference>
<dbReference type="Gene3D" id="3.40.50.300">
    <property type="entry name" value="P-loop containing nucleotide triphosphate hydrolases"/>
    <property type="match status" value="2"/>
</dbReference>
<dbReference type="GO" id="GO:0003724">
    <property type="term" value="F:RNA helicase activity"/>
    <property type="evidence" value="ECO:0007669"/>
    <property type="project" value="UniProtKB-EC"/>
</dbReference>
<feature type="compositionally biased region" description="Low complexity" evidence="12">
    <location>
        <begin position="397"/>
        <end position="413"/>
    </location>
</feature>
<dbReference type="EC" id="3.6.4.13" evidence="1"/>
<evidence type="ECO:0000256" key="4">
    <source>
        <dbReference type="ARBA" id="ARBA00022801"/>
    </source>
</evidence>
<evidence type="ECO:0000313" key="17">
    <source>
        <dbReference type="Proteomes" id="UP000002186"/>
    </source>
</evidence>